<dbReference type="EMBL" id="JAWDIP010000004">
    <property type="protein sequence ID" value="MDY0396203.1"/>
    <property type="molecule type" value="Genomic_DNA"/>
</dbReference>
<reference evidence="1 2" key="1">
    <citation type="submission" date="2023-10" db="EMBL/GenBank/DDBJ databases">
        <title>Virgibacillus halophilus 5B73C genome.</title>
        <authorList>
            <person name="Miliotis G."/>
            <person name="Sengupta P."/>
            <person name="Hameed A."/>
            <person name="Chuvochina M."/>
            <person name="Mcdonagh F."/>
            <person name="Simpson A.C."/>
            <person name="Singh N.K."/>
            <person name="Rekha P.D."/>
            <person name="Raman K."/>
            <person name="Hugenholtz P."/>
            <person name="Venkateswaran K."/>
        </authorList>
    </citation>
    <scope>NUCLEOTIDE SEQUENCE [LARGE SCALE GENOMIC DNA]</scope>
    <source>
        <strain evidence="1 2">5B73C</strain>
    </source>
</reference>
<name>A0ABU5CA49_9BACI</name>
<keyword evidence="2" id="KW-1185">Reference proteome</keyword>
<gene>
    <name evidence="1" type="ORF">RWE15_19900</name>
</gene>
<evidence type="ECO:0000313" key="1">
    <source>
        <dbReference type="EMBL" id="MDY0396203.1"/>
    </source>
</evidence>
<sequence>MVKGELSEDIGGGICQVSSTLFNAVNLQGIQIVERYTHSREVPYVPPWKRCNRELVGAGFCI</sequence>
<organism evidence="1 2">
    <name type="scientific">Tigheibacillus halophilus</name>
    <dbReference type="NCBI Taxonomy" id="361280"/>
    <lineage>
        <taxon>Bacteria</taxon>
        <taxon>Bacillati</taxon>
        <taxon>Bacillota</taxon>
        <taxon>Bacilli</taxon>
        <taxon>Bacillales</taxon>
        <taxon>Bacillaceae</taxon>
        <taxon>Tigheibacillus</taxon>
    </lineage>
</organism>
<comment type="caution">
    <text evidence="1">The sequence shown here is derived from an EMBL/GenBank/DDBJ whole genome shotgun (WGS) entry which is preliminary data.</text>
</comment>
<protein>
    <submittedName>
        <fullName evidence="1">VanW family protein</fullName>
    </submittedName>
</protein>
<dbReference type="PANTHER" id="PTHR35788:SF1">
    <property type="entry name" value="EXPORTED PROTEIN"/>
    <property type="match status" value="1"/>
</dbReference>
<dbReference type="InterPro" id="IPR007391">
    <property type="entry name" value="Vancomycin_resist_VanW"/>
</dbReference>
<dbReference type="Proteomes" id="UP001281447">
    <property type="component" value="Unassembled WGS sequence"/>
</dbReference>
<dbReference type="Pfam" id="PF04294">
    <property type="entry name" value="VanW"/>
    <property type="match status" value="1"/>
</dbReference>
<accession>A0ABU5CA49</accession>
<evidence type="ECO:0000313" key="2">
    <source>
        <dbReference type="Proteomes" id="UP001281447"/>
    </source>
</evidence>
<dbReference type="InterPro" id="IPR052913">
    <property type="entry name" value="Glycopeptide_resist_protein"/>
</dbReference>
<proteinExistence type="predicted"/>
<dbReference type="PANTHER" id="PTHR35788">
    <property type="entry name" value="EXPORTED PROTEIN-RELATED"/>
    <property type="match status" value="1"/>
</dbReference>